<organism evidence="2 3">
    <name type="scientific">Protopolystoma xenopodis</name>
    <dbReference type="NCBI Taxonomy" id="117903"/>
    <lineage>
        <taxon>Eukaryota</taxon>
        <taxon>Metazoa</taxon>
        <taxon>Spiralia</taxon>
        <taxon>Lophotrochozoa</taxon>
        <taxon>Platyhelminthes</taxon>
        <taxon>Monogenea</taxon>
        <taxon>Polyopisthocotylea</taxon>
        <taxon>Polystomatidea</taxon>
        <taxon>Polystomatidae</taxon>
        <taxon>Protopolystoma</taxon>
    </lineage>
</organism>
<accession>A0A3S5CGV0</accession>
<dbReference type="Proteomes" id="UP000784294">
    <property type="component" value="Unassembled WGS sequence"/>
</dbReference>
<evidence type="ECO:0000313" key="2">
    <source>
        <dbReference type="EMBL" id="VEL07336.1"/>
    </source>
</evidence>
<protein>
    <submittedName>
        <fullName evidence="2">Uncharacterized protein</fullName>
    </submittedName>
</protein>
<comment type="caution">
    <text evidence="2">The sequence shown here is derived from an EMBL/GenBank/DDBJ whole genome shotgun (WGS) entry which is preliminary data.</text>
</comment>
<proteinExistence type="predicted"/>
<keyword evidence="3" id="KW-1185">Reference proteome</keyword>
<gene>
    <name evidence="2" type="ORF">PXEA_LOCUS776</name>
</gene>
<reference evidence="2" key="1">
    <citation type="submission" date="2018-11" db="EMBL/GenBank/DDBJ databases">
        <authorList>
            <consortium name="Pathogen Informatics"/>
        </authorList>
    </citation>
    <scope>NUCLEOTIDE SEQUENCE</scope>
</reference>
<dbReference type="EMBL" id="CAAALY010001512">
    <property type="protein sequence ID" value="VEL07336.1"/>
    <property type="molecule type" value="Genomic_DNA"/>
</dbReference>
<evidence type="ECO:0000256" key="1">
    <source>
        <dbReference type="SAM" id="MobiDB-lite"/>
    </source>
</evidence>
<feature type="region of interest" description="Disordered" evidence="1">
    <location>
        <begin position="52"/>
        <end position="75"/>
    </location>
</feature>
<sequence>MLISCFSFEGTLYEAFLFANGLSAKIFGAGRGSKQSYERMFWAKNGRRDRPPSFLEGLTDPLGKREKCLKSPRSG</sequence>
<evidence type="ECO:0000313" key="3">
    <source>
        <dbReference type="Proteomes" id="UP000784294"/>
    </source>
</evidence>
<dbReference type="AlphaFoldDB" id="A0A3S5CGV0"/>
<name>A0A3S5CGV0_9PLAT</name>